<dbReference type="GO" id="GO:0032299">
    <property type="term" value="C:ribonuclease H2 complex"/>
    <property type="evidence" value="ECO:0007669"/>
    <property type="project" value="TreeGrafter"/>
</dbReference>
<evidence type="ECO:0000256" key="12">
    <source>
        <dbReference type="ARBA" id="ARBA00022801"/>
    </source>
</evidence>
<evidence type="ECO:0000256" key="14">
    <source>
        <dbReference type="HAMAP-Rule" id="MF_00052"/>
    </source>
</evidence>
<comment type="cofactor">
    <cofactor evidence="2">
        <name>Mg(2+)</name>
        <dbReference type="ChEBI" id="CHEBI:18420"/>
    </cofactor>
</comment>
<comment type="cofactor">
    <cofactor evidence="14 15">
        <name>Mn(2+)</name>
        <dbReference type="ChEBI" id="CHEBI:29035"/>
    </cofactor>
    <cofactor evidence="14 15">
        <name>Mg(2+)</name>
        <dbReference type="ChEBI" id="CHEBI:18420"/>
    </cofactor>
    <text evidence="14 15">Manganese or magnesium. Binds 1 divalent metal ion per monomer in the absence of substrate. May bind a second metal ion after substrate binding.</text>
</comment>
<comment type="caution">
    <text evidence="19">The sequence shown here is derived from an EMBL/GenBank/DDBJ whole genome shotgun (WGS) entry which is preliminary data.</text>
</comment>
<dbReference type="CDD" id="cd07182">
    <property type="entry name" value="RNase_HII_bacteria_HII_like"/>
    <property type="match status" value="1"/>
</dbReference>
<evidence type="ECO:0000313" key="19">
    <source>
        <dbReference type="EMBL" id="HGU42465.1"/>
    </source>
</evidence>
<proteinExistence type="inferred from homology"/>
<keyword evidence="11 14" id="KW-0255">Endonuclease</keyword>
<name>A0A7C4VW93_FERPE</name>
<keyword evidence="13 14" id="KW-0464">Manganese</keyword>
<feature type="binding site" evidence="14 15">
    <location>
        <position position="122"/>
    </location>
    <ligand>
        <name>a divalent metal cation</name>
        <dbReference type="ChEBI" id="CHEBI:60240"/>
    </ligand>
</feature>
<dbReference type="InterPro" id="IPR012337">
    <property type="entry name" value="RNaseH-like_sf"/>
</dbReference>
<dbReference type="HAMAP" id="MF_00052_B">
    <property type="entry name" value="RNase_HII_B"/>
    <property type="match status" value="1"/>
</dbReference>
<keyword evidence="10 14" id="KW-0479">Metal-binding</keyword>
<dbReference type="GO" id="GO:0043137">
    <property type="term" value="P:DNA replication, removal of RNA primer"/>
    <property type="evidence" value="ECO:0007669"/>
    <property type="project" value="TreeGrafter"/>
</dbReference>
<dbReference type="Pfam" id="PF01351">
    <property type="entry name" value="RNase_HII"/>
    <property type="match status" value="1"/>
</dbReference>
<reference evidence="19" key="1">
    <citation type="journal article" date="2020" name="mSystems">
        <title>Genome- and Community-Level Interaction Insights into Carbon Utilization and Element Cycling Functions of Hydrothermarchaeota in Hydrothermal Sediment.</title>
        <authorList>
            <person name="Zhou Z."/>
            <person name="Liu Y."/>
            <person name="Xu W."/>
            <person name="Pan J."/>
            <person name="Luo Z.H."/>
            <person name="Li M."/>
        </authorList>
    </citation>
    <scope>NUCLEOTIDE SEQUENCE [LARGE SCALE GENOMIC DNA]</scope>
    <source>
        <strain evidence="19">SpSt-604</strain>
        <strain evidence="18">SpSt-640</strain>
    </source>
</reference>
<dbReference type="SUPFAM" id="SSF53098">
    <property type="entry name" value="Ribonuclease H-like"/>
    <property type="match status" value="1"/>
</dbReference>
<comment type="similarity">
    <text evidence="5 14 16">Belongs to the RNase HII family.</text>
</comment>
<sequence>MKSMNEEKSKKVNWAEEKKHIDYSIIGVDEAGRGPLFGPVVAAAVYFDEGVYIEGIADSKALSEKQREELYNEIFARAKFGLGLATPEEIDLYNIFHATELAMNRALEILSQFVEIKNVFVDGKNLKLNIPAVCVVKGDSKIYQISAASILAKVTRDKIMEKFHAQYPEYNLIKHKGYPTQEHLELLRKYGPTPFHRLSFEPVINLVSKELLDDWLDRRLITEQRYRHLLNLLEVDLFGNTRRSKRKTRVK</sequence>
<accession>A0A7C4VW93</accession>
<evidence type="ECO:0000256" key="5">
    <source>
        <dbReference type="ARBA" id="ARBA00007383"/>
    </source>
</evidence>
<dbReference type="EMBL" id="DTBH01000057">
    <property type="protein sequence ID" value="HGQ76787.1"/>
    <property type="molecule type" value="Genomic_DNA"/>
</dbReference>
<evidence type="ECO:0000256" key="16">
    <source>
        <dbReference type="RuleBase" id="RU003515"/>
    </source>
</evidence>
<dbReference type="GO" id="GO:0003723">
    <property type="term" value="F:RNA binding"/>
    <property type="evidence" value="ECO:0007669"/>
    <property type="project" value="UniProtKB-UniRule"/>
</dbReference>
<feature type="domain" description="RNase H type-2" evidence="17">
    <location>
        <begin position="23"/>
        <end position="212"/>
    </location>
</feature>
<evidence type="ECO:0000256" key="11">
    <source>
        <dbReference type="ARBA" id="ARBA00022759"/>
    </source>
</evidence>
<dbReference type="GO" id="GO:0006298">
    <property type="term" value="P:mismatch repair"/>
    <property type="evidence" value="ECO:0007669"/>
    <property type="project" value="TreeGrafter"/>
</dbReference>
<keyword evidence="8 14" id="KW-0963">Cytoplasm</keyword>
<dbReference type="PANTHER" id="PTHR10954">
    <property type="entry name" value="RIBONUCLEASE H2 SUBUNIT A"/>
    <property type="match status" value="1"/>
</dbReference>
<evidence type="ECO:0000256" key="10">
    <source>
        <dbReference type="ARBA" id="ARBA00022723"/>
    </source>
</evidence>
<comment type="subcellular location">
    <subcellularLocation>
        <location evidence="4 14">Cytoplasm</location>
    </subcellularLocation>
</comment>
<dbReference type="InterPro" id="IPR036397">
    <property type="entry name" value="RNaseH_sf"/>
</dbReference>
<dbReference type="AlphaFoldDB" id="A0A7C4VW93"/>
<feature type="binding site" evidence="14 15">
    <location>
        <position position="30"/>
    </location>
    <ligand>
        <name>a divalent metal cation</name>
        <dbReference type="ChEBI" id="CHEBI:60240"/>
    </ligand>
</feature>
<comment type="function">
    <text evidence="3 14 16">Endonuclease that specifically degrades the RNA of RNA-DNA hybrids.</text>
</comment>
<dbReference type="InterPro" id="IPR022898">
    <property type="entry name" value="RNase_HII"/>
</dbReference>
<evidence type="ECO:0000259" key="17">
    <source>
        <dbReference type="PROSITE" id="PS51975"/>
    </source>
</evidence>
<protein>
    <recommendedName>
        <fullName evidence="7 14">Ribonuclease HII</fullName>
        <shortName evidence="14">RNase HII</shortName>
        <ecNumber evidence="6 14">3.1.26.4</ecNumber>
    </recommendedName>
</protein>
<dbReference type="PROSITE" id="PS51975">
    <property type="entry name" value="RNASE_H_2"/>
    <property type="match status" value="1"/>
</dbReference>
<dbReference type="OrthoDB" id="9803420at2"/>
<evidence type="ECO:0000256" key="3">
    <source>
        <dbReference type="ARBA" id="ARBA00004065"/>
    </source>
</evidence>
<dbReference type="GO" id="GO:0030145">
    <property type="term" value="F:manganese ion binding"/>
    <property type="evidence" value="ECO:0007669"/>
    <property type="project" value="UniProtKB-UniRule"/>
</dbReference>
<evidence type="ECO:0000313" key="18">
    <source>
        <dbReference type="EMBL" id="HGQ76787.1"/>
    </source>
</evidence>
<organism evidence="19">
    <name type="scientific">Fervidobacterium pennivorans</name>
    <dbReference type="NCBI Taxonomy" id="93466"/>
    <lineage>
        <taxon>Bacteria</taxon>
        <taxon>Thermotogati</taxon>
        <taxon>Thermotogota</taxon>
        <taxon>Thermotogae</taxon>
        <taxon>Thermotogales</taxon>
        <taxon>Fervidobacteriaceae</taxon>
        <taxon>Fervidobacterium</taxon>
    </lineage>
</organism>
<evidence type="ECO:0000256" key="7">
    <source>
        <dbReference type="ARBA" id="ARBA00019179"/>
    </source>
</evidence>
<dbReference type="Gene3D" id="3.30.420.10">
    <property type="entry name" value="Ribonuclease H-like superfamily/Ribonuclease H"/>
    <property type="match status" value="1"/>
</dbReference>
<evidence type="ECO:0000256" key="4">
    <source>
        <dbReference type="ARBA" id="ARBA00004496"/>
    </source>
</evidence>
<evidence type="ECO:0000256" key="6">
    <source>
        <dbReference type="ARBA" id="ARBA00012180"/>
    </source>
</evidence>
<keyword evidence="9 14" id="KW-0540">Nuclease</keyword>
<dbReference type="GO" id="GO:0005737">
    <property type="term" value="C:cytoplasm"/>
    <property type="evidence" value="ECO:0007669"/>
    <property type="project" value="UniProtKB-SubCell"/>
</dbReference>
<evidence type="ECO:0000256" key="8">
    <source>
        <dbReference type="ARBA" id="ARBA00022490"/>
    </source>
</evidence>
<feature type="binding site" evidence="14 15">
    <location>
        <position position="29"/>
    </location>
    <ligand>
        <name>a divalent metal cation</name>
        <dbReference type="ChEBI" id="CHEBI:60240"/>
    </ligand>
</feature>
<dbReference type="EMBL" id="DSZT01000194">
    <property type="protein sequence ID" value="HGU42465.1"/>
    <property type="molecule type" value="Genomic_DNA"/>
</dbReference>
<evidence type="ECO:0000256" key="9">
    <source>
        <dbReference type="ARBA" id="ARBA00022722"/>
    </source>
</evidence>
<dbReference type="InterPro" id="IPR001352">
    <property type="entry name" value="RNase_HII/HIII"/>
</dbReference>
<evidence type="ECO:0000256" key="1">
    <source>
        <dbReference type="ARBA" id="ARBA00000077"/>
    </source>
</evidence>
<dbReference type="EC" id="3.1.26.4" evidence="6 14"/>
<evidence type="ECO:0000256" key="15">
    <source>
        <dbReference type="PROSITE-ProRule" id="PRU01319"/>
    </source>
</evidence>
<evidence type="ECO:0000256" key="2">
    <source>
        <dbReference type="ARBA" id="ARBA00001946"/>
    </source>
</evidence>
<dbReference type="InterPro" id="IPR024567">
    <property type="entry name" value="RNase_HII/HIII_dom"/>
</dbReference>
<evidence type="ECO:0000256" key="13">
    <source>
        <dbReference type="ARBA" id="ARBA00023211"/>
    </source>
</evidence>
<dbReference type="NCBIfam" id="NF000595">
    <property type="entry name" value="PRK00015.1-3"/>
    <property type="match status" value="1"/>
</dbReference>
<gene>
    <name evidence="14" type="primary">rnhB</name>
    <name evidence="19" type="ORF">ENT72_06095</name>
    <name evidence="18" type="ORF">ENU12_02450</name>
</gene>
<comment type="catalytic activity">
    <reaction evidence="1 14 15 16">
        <text>Endonucleolytic cleavage to 5'-phosphomonoester.</text>
        <dbReference type="EC" id="3.1.26.4"/>
    </reaction>
</comment>
<keyword evidence="12 14" id="KW-0378">Hydrolase</keyword>
<dbReference type="GO" id="GO:0004523">
    <property type="term" value="F:RNA-DNA hybrid ribonuclease activity"/>
    <property type="evidence" value="ECO:0007669"/>
    <property type="project" value="UniProtKB-UniRule"/>
</dbReference>
<dbReference type="PANTHER" id="PTHR10954:SF18">
    <property type="entry name" value="RIBONUCLEASE HII"/>
    <property type="match status" value="1"/>
</dbReference>